<evidence type="ECO:0000313" key="3">
    <source>
        <dbReference type="EMBL" id="GIZ49944.1"/>
    </source>
</evidence>
<reference evidence="3 4" key="1">
    <citation type="submission" date="2021-01" db="EMBL/GenBank/DDBJ databases">
        <title>Cercospora kikuchii MAFF 305040 whole genome shotgun sequence.</title>
        <authorList>
            <person name="Kashiwa T."/>
            <person name="Suzuki T."/>
        </authorList>
    </citation>
    <scope>NUCLEOTIDE SEQUENCE [LARGE SCALE GENOMIC DNA]</scope>
    <source>
        <strain evidence="3 4">MAFF 305040</strain>
    </source>
</reference>
<dbReference type="InterPro" id="IPR000210">
    <property type="entry name" value="BTB/POZ_dom"/>
</dbReference>
<feature type="compositionally biased region" description="Basic and acidic residues" evidence="1">
    <location>
        <begin position="1"/>
        <end position="10"/>
    </location>
</feature>
<dbReference type="InterPro" id="IPR011333">
    <property type="entry name" value="SKP1/BTB/POZ_sf"/>
</dbReference>
<sequence length="563" mass="63370">MAEAGNDDKAAAAPAPPSPATLGGSADFTFTCNTPIAGNSTTTETCSQVESATTASPAGAEKGALYAKRIIALPLAYRDHPDDFDPENLQRMVEGSKISVDQIHDIDLVRLYKFARDEGIHELANLAVTTLFLQNDENGRTTSKAAISFLLDNLHQDDPFYTQTVHECSRRLTSQNMVASLANFPPQYAKHVLLAILKQREDLEGSKVSKNEQRRRRCEAHVHDTKEQKSECMKQLASRAPRSIWCSSTHDLYGAVAAVAVGPEKLLFTVHKGLVCKYSTYFHGAFGTHYWTGFVEAQQNRVDLSEETVRDFSTFIRRLYRREILLPDRKDYEDIRNYEKEAAQTFGILSSAQSAESDNVVATANPEKVGAASTVARQHWEAGDESLDDEDEDEDYVYGRPILSHHQWLLVDLFAFADRRGVVDLRNEIVTFLAKKREQDWPLISADYELVENIYSSLPPGSGMRSFVVDEAVWCWSAEENDTDALDCLPPEFNAAFIKTVLEQDKDVSILKTPWRHDLCKYHNHKDELELIACREALGPWYEAMGLKSRDESLRKHSKVDKQ</sequence>
<evidence type="ECO:0000313" key="4">
    <source>
        <dbReference type="Proteomes" id="UP000825890"/>
    </source>
</evidence>
<comment type="caution">
    <text evidence="3">The sequence shown here is derived from an EMBL/GenBank/DDBJ whole genome shotgun (WGS) entry which is preliminary data.</text>
</comment>
<dbReference type="AlphaFoldDB" id="A0A9P3L1Y0"/>
<gene>
    <name evidence="3" type="ORF">CKM354_001296000</name>
</gene>
<dbReference type="Proteomes" id="UP000825890">
    <property type="component" value="Unassembled WGS sequence"/>
</dbReference>
<name>A0A9P3L1Y0_9PEZI</name>
<dbReference type="PANTHER" id="PTHR47843:SF2">
    <property type="entry name" value="BTB DOMAIN-CONTAINING PROTEIN"/>
    <property type="match status" value="1"/>
</dbReference>
<dbReference type="SUPFAM" id="SSF54695">
    <property type="entry name" value="POZ domain"/>
    <property type="match status" value="1"/>
</dbReference>
<dbReference type="PANTHER" id="PTHR47843">
    <property type="entry name" value="BTB DOMAIN-CONTAINING PROTEIN-RELATED"/>
    <property type="match status" value="1"/>
</dbReference>
<accession>A0A9P3L1Y0</accession>
<protein>
    <recommendedName>
        <fullName evidence="2">BTB domain-containing protein</fullName>
    </recommendedName>
</protein>
<evidence type="ECO:0000256" key="1">
    <source>
        <dbReference type="SAM" id="MobiDB-lite"/>
    </source>
</evidence>
<feature type="region of interest" description="Disordered" evidence="1">
    <location>
        <begin position="1"/>
        <end position="22"/>
    </location>
</feature>
<evidence type="ECO:0000259" key="2">
    <source>
        <dbReference type="PROSITE" id="PS50097"/>
    </source>
</evidence>
<dbReference type="PROSITE" id="PS50097">
    <property type="entry name" value="BTB"/>
    <property type="match status" value="1"/>
</dbReference>
<dbReference type="EMBL" id="BOLY01000009">
    <property type="protein sequence ID" value="GIZ49944.1"/>
    <property type="molecule type" value="Genomic_DNA"/>
</dbReference>
<dbReference type="OrthoDB" id="3650231at2759"/>
<dbReference type="RefSeq" id="XP_044664431.1">
    <property type="nucleotide sequence ID" value="XM_044808496.1"/>
</dbReference>
<feature type="domain" description="BTB" evidence="2">
    <location>
        <begin position="255"/>
        <end position="328"/>
    </location>
</feature>
<dbReference type="Gene3D" id="3.30.710.10">
    <property type="entry name" value="Potassium Channel Kv1.1, Chain A"/>
    <property type="match status" value="1"/>
</dbReference>
<proteinExistence type="predicted"/>
<dbReference type="GeneID" id="68298535"/>
<keyword evidence="4" id="KW-1185">Reference proteome</keyword>
<organism evidence="3 4">
    <name type="scientific">Cercospora kikuchii</name>
    <dbReference type="NCBI Taxonomy" id="84275"/>
    <lineage>
        <taxon>Eukaryota</taxon>
        <taxon>Fungi</taxon>
        <taxon>Dikarya</taxon>
        <taxon>Ascomycota</taxon>
        <taxon>Pezizomycotina</taxon>
        <taxon>Dothideomycetes</taxon>
        <taxon>Dothideomycetidae</taxon>
        <taxon>Mycosphaerellales</taxon>
        <taxon>Mycosphaerellaceae</taxon>
        <taxon>Cercospora</taxon>
    </lineage>
</organism>